<dbReference type="AntiFam" id="ANF00013">
    <property type="entry name" value="tRNA translation"/>
</dbReference>
<dbReference type="KEGG" id="mox:DAMO_2559"/>
<evidence type="ECO:0000313" key="2">
    <source>
        <dbReference type="EMBL" id="CBE69632.1"/>
    </source>
</evidence>
<organism evidence="2 3">
    <name type="scientific">Methylomirabilis oxygeniifera</name>
    <dbReference type="NCBI Taxonomy" id="671143"/>
    <lineage>
        <taxon>Bacteria</taxon>
        <taxon>Candidatus Methylomirabilota</taxon>
        <taxon>Candidatus Methylomirabilia</taxon>
        <taxon>Candidatus Methylomirabilales</taxon>
        <taxon>Candidatus Methylomirabilaceae</taxon>
        <taxon>Candidatus Methylomirabilis</taxon>
    </lineage>
</organism>
<name>D5MJP7_METO1</name>
<sequence>MLAFTENFINHSSLFTNYCLCGVVVQSVRTPACHAGGRGFESRRPRHRLSLHAPQRAESPG</sequence>
<dbReference type="Proteomes" id="UP000006898">
    <property type="component" value="Chromosome"/>
</dbReference>
<dbReference type="STRING" id="671143.DAMO_2559"/>
<feature type="region of interest" description="Disordered" evidence="1">
    <location>
        <begin position="35"/>
        <end position="61"/>
    </location>
</feature>
<dbReference type="HOGENOM" id="CLU_2913846_0_0_0"/>
<accession>D5MJP7</accession>
<evidence type="ECO:0000256" key="1">
    <source>
        <dbReference type="SAM" id="MobiDB-lite"/>
    </source>
</evidence>
<reference evidence="2 3" key="1">
    <citation type="journal article" date="2010" name="Nature">
        <title>Nitrite-driven anaerobic methane oxidation by oxygenic bacteria.</title>
        <authorList>
            <person name="Ettwig K.F."/>
            <person name="Butler M.K."/>
            <person name="Le Paslier D."/>
            <person name="Pelletier E."/>
            <person name="Mangenot S."/>
            <person name="Kuypers M.M.M."/>
            <person name="Schreiber F."/>
            <person name="Dutilh B.E."/>
            <person name="Zedelius J."/>
            <person name="de Beer D."/>
            <person name="Gloerich J."/>
            <person name="Wessels H.J.C.T."/>
            <person name="van Allen T."/>
            <person name="Luesken F."/>
            <person name="Wu M."/>
            <person name="van de Pas-Schoonen K.T."/>
            <person name="Op den Camp H.J.M."/>
            <person name="Janssen-Megens E.M."/>
            <person name="Francoijs K-J."/>
            <person name="Stunnenberg H."/>
            <person name="Weissenbach J."/>
            <person name="Jetten M.S.M."/>
            <person name="Strous M."/>
        </authorList>
    </citation>
    <scope>NUCLEOTIDE SEQUENCE [LARGE SCALE GENOMIC DNA]</scope>
</reference>
<dbReference type="EMBL" id="FP565575">
    <property type="protein sequence ID" value="CBE69632.1"/>
    <property type="molecule type" value="Genomic_DNA"/>
</dbReference>
<dbReference type="AlphaFoldDB" id="D5MJP7"/>
<protein>
    <submittedName>
        <fullName evidence="2">Uncharacterized protein</fullName>
    </submittedName>
</protein>
<proteinExistence type="predicted"/>
<evidence type="ECO:0000313" key="3">
    <source>
        <dbReference type="Proteomes" id="UP000006898"/>
    </source>
</evidence>
<gene>
    <name evidence="2" type="ORF">DAMO_2559</name>
</gene>